<keyword evidence="2" id="KW-1133">Transmembrane helix</keyword>
<feature type="transmembrane region" description="Helical" evidence="2">
    <location>
        <begin position="249"/>
        <end position="270"/>
    </location>
</feature>
<protein>
    <recommendedName>
        <fullName evidence="3">HMA domain-containing protein</fullName>
    </recommendedName>
</protein>
<dbReference type="Pfam" id="PF00403">
    <property type="entry name" value="HMA"/>
    <property type="match status" value="1"/>
</dbReference>
<evidence type="ECO:0000313" key="4">
    <source>
        <dbReference type="EMBL" id="OGN33633.1"/>
    </source>
</evidence>
<dbReference type="Pfam" id="PF13386">
    <property type="entry name" value="DsbD_2"/>
    <property type="match status" value="1"/>
</dbReference>
<dbReference type="InterPro" id="IPR028096">
    <property type="entry name" value="EfeO_Cupredoxin"/>
</dbReference>
<organism evidence="4 5">
    <name type="scientific">Candidatus Yanofskybacteria bacterium RIFCSPLOWO2_12_FULL_43_11b</name>
    <dbReference type="NCBI Taxonomy" id="1802710"/>
    <lineage>
        <taxon>Bacteria</taxon>
        <taxon>Candidatus Yanofskyibacteriota</taxon>
    </lineage>
</organism>
<dbReference type="Gene3D" id="2.60.40.420">
    <property type="entry name" value="Cupredoxins - blue copper proteins"/>
    <property type="match status" value="1"/>
</dbReference>
<dbReference type="Proteomes" id="UP000177745">
    <property type="component" value="Unassembled WGS sequence"/>
</dbReference>
<dbReference type="EMBL" id="MGKY01000014">
    <property type="protein sequence ID" value="OGN33633.1"/>
    <property type="molecule type" value="Genomic_DNA"/>
</dbReference>
<dbReference type="PROSITE" id="PS50846">
    <property type="entry name" value="HMA_2"/>
    <property type="match status" value="1"/>
</dbReference>
<dbReference type="PROSITE" id="PS01047">
    <property type="entry name" value="HMA_1"/>
    <property type="match status" value="1"/>
</dbReference>
<feature type="transmembrane region" description="Helical" evidence="2">
    <location>
        <begin position="119"/>
        <end position="145"/>
    </location>
</feature>
<dbReference type="PANTHER" id="PTHR42208:SF1">
    <property type="entry name" value="HEAVY METAL TRANSPORTER"/>
    <property type="match status" value="1"/>
</dbReference>
<dbReference type="CDD" id="cd00371">
    <property type="entry name" value="HMA"/>
    <property type="match status" value="1"/>
</dbReference>
<keyword evidence="2" id="KW-0812">Transmembrane</keyword>
<dbReference type="SUPFAM" id="SSF55008">
    <property type="entry name" value="HMA, heavy metal-associated domain"/>
    <property type="match status" value="1"/>
</dbReference>
<feature type="domain" description="HMA" evidence="3">
    <location>
        <begin position="2"/>
        <end position="69"/>
    </location>
</feature>
<feature type="transmembrane region" description="Helical" evidence="2">
    <location>
        <begin position="196"/>
        <end position="216"/>
    </location>
</feature>
<feature type="transmembrane region" description="Helical" evidence="2">
    <location>
        <begin position="166"/>
        <end position="190"/>
    </location>
</feature>
<keyword evidence="1" id="KW-0479">Metal-binding</keyword>
<dbReference type="AlphaFoldDB" id="A0A1F8H7Q4"/>
<evidence type="ECO:0000256" key="1">
    <source>
        <dbReference type="ARBA" id="ARBA00022723"/>
    </source>
</evidence>
<feature type="transmembrane region" description="Helical" evidence="2">
    <location>
        <begin position="312"/>
        <end position="333"/>
    </location>
</feature>
<feature type="transmembrane region" description="Helical" evidence="2">
    <location>
        <begin position="282"/>
        <end position="305"/>
    </location>
</feature>
<dbReference type="Pfam" id="PF13473">
    <property type="entry name" value="Cupredoxin_1"/>
    <property type="match status" value="1"/>
</dbReference>
<dbReference type="SUPFAM" id="SSF49503">
    <property type="entry name" value="Cupredoxins"/>
    <property type="match status" value="1"/>
</dbReference>
<dbReference type="InterPro" id="IPR039447">
    <property type="entry name" value="UreH-like_TM_dom"/>
</dbReference>
<proteinExistence type="predicted"/>
<reference evidence="4 5" key="1">
    <citation type="journal article" date="2016" name="Nat. Commun.">
        <title>Thousands of microbial genomes shed light on interconnected biogeochemical processes in an aquifer system.</title>
        <authorList>
            <person name="Anantharaman K."/>
            <person name="Brown C.T."/>
            <person name="Hug L.A."/>
            <person name="Sharon I."/>
            <person name="Castelle C.J."/>
            <person name="Probst A.J."/>
            <person name="Thomas B.C."/>
            <person name="Singh A."/>
            <person name="Wilkins M.J."/>
            <person name="Karaoz U."/>
            <person name="Brodie E.L."/>
            <person name="Williams K.H."/>
            <person name="Hubbard S.S."/>
            <person name="Banfield J.F."/>
        </authorList>
    </citation>
    <scope>NUCLEOTIDE SEQUENCE [LARGE SCALE GENOMIC DNA]</scope>
</reference>
<dbReference type="Gene3D" id="3.30.70.100">
    <property type="match status" value="1"/>
</dbReference>
<dbReference type="InterPro" id="IPR006121">
    <property type="entry name" value="HMA_dom"/>
</dbReference>
<comment type="caution">
    <text evidence="4">The sequence shown here is derived from an EMBL/GenBank/DDBJ whole genome shotgun (WGS) entry which is preliminary data.</text>
</comment>
<dbReference type="InterPro" id="IPR008972">
    <property type="entry name" value="Cupredoxin"/>
</dbReference>
<evidence type="ECO:0000259" key="3">
    <source>
        <dbReference type="PROSITE" id="PS50846"/>
    </source>
</evidence>
<sequence>MNKKTYNVRGMHCRSCEILIEDNIISKVQGVKKVNVNHRKGLVQVYYDRQTPSDGQIRKVVEDAGYSMGIDSKKSLFSKDSMIYIELLFAGGVLLFIYFLMQIFGIFNLNYGFGNSPGLIAVVLIGLTAGISTCMALVGGIVLGISTRHSALHPEATPAQKFRPHLFFNAGRLSSYLFLGGVIGLVGSAFRFSSSVLGTLIVVAGIAMFFLGLKLIEVFPRLEGLVLPKSISRLFGGNREIKEYSHKDSFLSGAATFFLPCGFTQAMQLYAVSTGSFTRGSLIMGLFALGTMPGLLGIGGITSAVRGWFRGYFFKFAGLIVIILGLLNISYGYNLTGIAFGGFSIQNQDKISGTFEDGKQVIRITQSVRGYSPDKITVKKGIPVKLLVNATNLYSCSASLVIPKYNIFTGLKEGINEFEFTPESTGPVKFSCSMGMYTGVINVIN</sequence>
<feature type="transmembrane region" description="Helical" evidence="2">
    <location>
        <begin position="83"/>
        <end position="107"/>
    </location>
</feature>
<dbReference type="InterPro" id="IPR036163">
    <property type="entry name" value="HMA_dom_sf"/>
</dbReference>
<dbReference type="InterPro" id="IPR017969">
    <property type="entry name" value="Heavy-metal-associated_CS"/>
</dbReference>
<name>A0A1F8H7Q4_9BACT</name>
<accession>A0A1F8H7Q4</accession>
<keyword evidence="2" id="KW-0472">Membrane</keyword>
<dbReference type="GO" id="GO:0046872">
    <property type="term" value="F:metal ion binding"/>
    <property type="evidence" value="ECO:0007669"/>
    <property type="project" value="UniProtKB-KW"/>
</dbReference>
<gene>
    <name evidence="4" type="ORF">A3G51_01210</name>
</gene>
<dbReference type="PANTHER" id="PTHR42208">
    <property type="entry name" value="HEAVY METAL TRANSPORTER-RELATED"/>
    <property type="match status" value="1"/>
</dbReference>
<evidence type="ECO:0000313" key="5">
    <source>
        <dbReference type="Proteomes" id="UP000177745"/>
    </source>
</evidence>
<evidence type="ECO:0000256" key="2">
    <source>
        <dbReference type="SAM" id="Phobius"/>
    </source>
</evidence>